<dbReference type="AlphaFoldDB" id="A0A1R0IQI7"/>
<comment type="caution">
    <text evidence="4">The sequence shown here is derived from an EMBL/GenBank/DDBJ whole genome shotgun (WGS) entry which is preliminary data.</text>
</comment>
<keyword evidence="2" id="KW-0472">Membrane</keyword>
<evidence type="ECO:0000256" key="1">
    <source>
        <dbReference type="SAM" id="MobiDB-lite"/>
    </source>
</evidence>
<dbReference type="EMBL" id="PXYX01000001">
    <property type="protein sequence ID" value="PSR29885.1"/>
    <property type="molecule type" value="Genomic_DNA"/>
</dbReference>
<feature type="transmembrane region" description="Helical" evidence="2">
    <location>
        <begin position="81"/>
        <end position="106"/>
    </location>
</feature>
<feature type="domain" description="Zinc-ribbon" evidence="3">
    <location>
        <begin position="3"/>
        <end position="24"/>
    </location>
</feature>
<dbReference type="Pfam" id="PF13240">
    <property type="entry name" value="Zn_Ribbon_1"/>
    <property type="match status" value="1"/>
</dbReference>
<feature type="region of interest" description="Disordered" evidence="1">
    <location>
        <begin position="28"/>
        <end position="50"/>
    </location>
</feature>
<evidence type="ECO:0000313" key="4">
    <source>
        <dbReference type="EMBL" id="PSR29885.1"/>
    </source>
</evidence>
<organism evidence="4 5">
    <name type="scientific">Sulfobacillus thermosulfidooxidans</name>
    <dbReference type="NCBI Taxonomy" id="28034"/>
    <lineage>
        <taxon>Bacteria</taxon>
        <taxon>Bacillati</taxon>
        <taxon>Bacillota</taxon>
        <taxon>Clostridia</taxon>
        <taxon>Eubacteriales</taxon>
        <taxon>Clostridiales Family XVII. Incertae Sedis</taxon>
        <taxon>Sulfobacillus</taxon>
    </lineage>
</organism>
<protein>
    <submittedName>
        <fullName evidence="4">Zinc-ribbon domain-containing protein</fullName>
    </submittedName>
</protein>
<sequence>MVYCRHCGDQIPVDSIFCPSCGQNLLPEPSNSRPEPAPEDTPPPKSRSGADWMTKMKALAGQRYLGIKSNVIRLGQIRHHALGWTVSQVLFVGSAAFSLVGFIWNLFGHRSGLSWIGFGIVLGLGALYTKEPPNNGTPPTFEG</sequence>
<dbReference type="RefSeq" id="WP_076007181.1">
    <property type="nucleotide sequence ID" value="NZ_MDZD01000018.1"/>
</dbReference>
<feature type="transmembrane region" description="Helical" evidence="2">
    <location>
        <begin position="112"/>
        <end position="129"/>
    </location>
</feature>
<dbReference type="InterPro" id="IPR026870">
    <property type="entry name" value="Zinc_ribbon_dom"/>
</dbReference>
<accession>A0A1R0IQI7</accession>
<dbReference type="Proteomes" id="UP000242705">
    <property type="component" value="Unassembled WGS sequence"/>
</dbReference>
<proteinExistence type="predicted"/>
<evidence type="ECO:0000259" key="3">
    <source>
        <dbReference type="Pfam" id="PF13240"/>
    </source>
</evidence>
<keyword evidence="2" id="KW-0812">Transmembrane</keyword>
<reference evidence="4 5" key="1">
    <citation type="journal article" date="2014" name="BMC Genomics">
        <title>Comparison of environmental and isolate Sulfobacillus genomes reveals diverse carbon, sulfur, nitrogen, and hydrogen metabolisms.</title>
        <authorList>
            <person name="Justice N.B."/>
            <person name="Norman A."/>
            <person name="Brown C.T."/>
            <person name="Singh A."/>
            <person name="Thomas B.C."/>
            <person name="Banfield J.F."/>
        </authorList>
    </citation>
    <scope>NUCLEOTIDE SEQUENCE [LARGE SCALE GENOMIC DNA]</scope>
    <source>
        <strain evidence="4">AMDSBA5</strain>
    </source>
</reference>
<keyword evidence="2" id="KW-1133">Transmembrane helix</keyword>
<gene>
    <name evidence="4" type="ORF">C7B47_00830</name>
</gene>
<evidence type="ECO:0000256" key="2">
    <source>
        <dbReference type="SAM" id="Phobius"/>
    </source>
</evidence>
<evidence type="ECO:0000313" key="5">
    <source>
        <dbReference type="Proteomes" id="UP000242705"/>
    </source>
</evidence>
<name>A0A1R0IQI7_SULTH</name>